<keyword evidence="4" id="KW-1185">Reference proteome</keyword>
<name>A0A974GXT8_SEDHY</name>
<dbReference type="InterPro" id="IPR001453">
    <property type="entry name" value="MoaB/Mog_dom"/>
</dbReference>
<comment type="caution">
    <text evidence="3">The sequence shown here is derived from an EMBL/GenBank/DDBJ whole genome shotgun (WGS) entry which is preliminary data.</text>
</comment>
<comment type="similarity">
    <text evidence="1">Belongs to the CinA family.</text>
</comment>
<dbReference type="Gene3D" id="3.30.70.2860">
    <property type="match status" value="1"/>
</dbReference>
<dbReference type="AlphaFoldDB" id="A0A974GXT8"/>
<reference evidence="3" key="1">
    <citation type="submission" date="2020-07" db="EMBL/GenBank/DDBJ databases">
        <title>Genomic analysis of a strain of Sedimentibacter Hydroxybenzoicus DSM7310.</title>
        <authorList>
            <person name="Ma S."/>
        </authorList>
    </citation>
    <scope>NUCLEOTIDE SEQUENCE</scope>
    <source>
        <strain evidence="3">DSM 7310</strain>
    </source>
</reference>
<sequence length="415" mass="45834">MECEILCIGTELLHGDIVNTNAQYISKKLAEIAIDVHYQTVVGDNPKRIKNCFGIAFQRADIVICTGGLGPTQDDITKDVLAEYFGVEMVYDEGSYQHVKNMYSRFRKDFPKNNMRQTYFPEGSIILNNPNGTANACIMKGEIDGKSKIGVLLPGPPKEMEPLMDNEVIPYLKQFSKMTVYGEKLIVMNIGESAAEEMILDLIEKQTNPTIAPYASAGKVIFRITAKAESEERCIDMIKPVKEELIKRFGKDNAYVTETGKVEDRTTRLLMEKNITISVAESCSGGLISSRLISYPGISKVFKEGFVAYSNEAKIHTLNVKKGTLEKYGAVSEETAKEMAYGAAKRAGTDIGVSTTGIAGPDGGTEEKPVGLVYVCVYYKGDYKVKRLQSTGARDTIRERAATSALELVRRCIEK</sequence>
<organism evidence="3 4">
    <name type="scientific">Sedimentibacter hydroxybenzoicus DSM 7310</name>
    <dbReference type="NCBI Taxonomy" id="1123245"/>
    <lineage>
        <taxon>Bacteria</taxon>
        <taxon>Bacillati</taxon>
        <taxon>Bacillota</taxon>
        <taxon>Tissierellia</taxon>
        <taxon>Sedimentibacter</taxon>
    </lineage>
</organism>
<dbReference type="InterPro" id="IPR008135">
    <property type="entry name" value="Competence-induced_CinA"/>
</dbReference>
<dbReference type="HAMAP" id="MF_00226_B">
    <property type="entry name" value="CinA_B"/>
    <property type="match status" value="1"/>
</dbReference>
<dbReference type="InterPro" id="IPR041424">
    <property type="entry name" value="CinA_KH"/>
</dbReference>
<evidence type="ECO:0000256" key="1">
    <source>
        <dbReference type="HAMAP-Rule" id="MF_00226"/>
    </source>
</evidence>
<dbReference type="Pfam" id="PF00994">
    <property type="entry name" value="MoCF_biosynth"/>
    <property type="match status" value="1"/>
</dbReference>
<dbReference type="InterPro" id="IPR008136">
    <property type="entry name" value="CinA_C"/>
</dbReference>
<evidence type="ECO:0000313" key="3">
    <source>
        <dbReference type="EMBL" id="NYB75400.1"/>
    </source>
</evidence>
<dbReference type="SMART" id="SM00852">
    <property type="entry name" value="MoCF_biosynth"/>
    <property type="match status" value="1"/>
</dbReference>
<dbReference type="InterPro" id="IPR036653">
    <property type="entry name" value="CinA-like_C"/>
</dbReference>
<dbReference type="NCBIfam" id="TIGR00177">
    <property type="entry name" value="molyb_syn"/>
    <property type="match status" value="1"/>
</dbReference>
<gene>
    <name evidence="1" type="primary">cinA</name>
    <name evidence="3" type="ORF">HZF24_14725</name>
</gene>
<dbReference type="SUPFAM" id="SSF53218">
    <property type="entry name" value="Molybdenum cofactor biosynthesis proteins"/>
    <property type="match status" value="1"/>
</dbReference>
<evidence type="ECO:0000313" key="4">
    <source>
        <dbReference type="Proteomes" id="UP000611629"/>
    </source>
</evidence>
<dbReference type="PANTHER" id="PTHR13939:SF0">
    <property type="entry name" value="NMN AMIDOHYDROLASE-LIKE PROTEIN YFAY"/>
    <property type="match status" value="1"/>
</dbReference>
<dbReference type="NCBIfam" id="TIGR00200">
    <property type="entry name" value="cinA_nterm"/>
    <property type="match status" value="1"/>
</dbReference>
<dbReference type="PIRSF" id="PIRSF006728">
    <property type="entry name" value="CinA"/>
    <property type="match status" value="1"/>
</dbReference>
<dbReference type="Gene3D" id="3.40.980.10">
    <property type="entry name" value="MoaB/Mog-like domain"/>
    <property type="match status" value="1"/>
</dbReference>
<dbReference type="Pfam" id="PF18146">
    <property type="entry name" value="CinA_KH"/>
    <property type="match status" value="1"/>
</dbReference>
<feature type="domain" description="MoaB/Mog" evidence="2">
    <location>
        <begin position="4"/>
        <end position="175"/>
    </location>
</feature>
<protein>
    <recommendedName>
        <fullName evidence="1">Putative competence-damage inducible protein</fullName>
    </recommendedName>
</protein>
<dbReference type="EMBL" id="JACBNQ010000021">
    <property type="protein sequence ID" value="NYB75400.1"/>
    <property type="molecule type" value="Genomic_DNA"/>
</dbReference>
<evidence type="ECO:0000259" key="2">
    <source>
        <dbReference type="SMART" id="SM00852"/>
    </source>
</evidence>
<dbReference type="Gene3D" id="3.90.950.20">
    <property type="entry name" value="CinA-like"/>
    <property type="match status" value="1"/>
</dbReference>
<dbReference type="PANTHER" id="PTHR13939">
    <property type="entry name" value="NICOTINAMIDE-NUCLEOTIDE AMIDOHYDROLASE PNCC"/>
    <property type="match status" value="1"/>
</dbReference>
<dbReference type="SUPFAM" id="SSF142433">
    <property type="entry name" value="CinA-like"/>
    <property type="match status" value="1"/>
</dbReference>
<dbReference type="Proteomes" id="UP000611629">
    <property type="component" value="Unassembled WGS sequence"/>
</dbReference>
<dbReference type="Pfam" id="PF02464">
    <property type="entry name" value="CinA"/>
    <property type="match status" value="1"/>
</dbReference>
<dbReference type="RefSeq" id="WP_179239106.1">
    <property type="nucleotide sequence ID" value="NZ_JACBNQ010000021.1"/>
</dbReference>
<proteinExistence type="inferred from homology"/>
<dbReference type="NCBIfam" id="TIGR00199">
    <property type="entry name" value="PncC_domain"/>
    <property type="match status" value="1"/>
</dbReference>
<dbReference type="NCBIfam" id="NF001813">
    <property type="entry name" value="PRK00549.1"/>
    <property type="match status" value="1"/>
</dbReference>
<dbReference type="InterPro" id="IPR036425">
    <property type="entry name" value="MoaB/Mog-like_dom_sf"/>
</dbReference>
<dbReference type="CDD" id="cd00885">
    <property type="entry name" value="cinA"/>
    <property type="match status" value="1"/>
</dbReference>
<accession>A0A974GXT8</accession>
<dbReference type="InterPro" id="IPR050101">
    <property type="entry name" value="CinA"/>
</dbReference>